<feature type="compositionally biased region" description="Basic and acidic residues" evidence="1">
    <location>
        <begin position="60"/>
        <end position="73"/>
    </location>
</feature>
<gene>
    <name evidence="2" type="ORF">SCF082_LOCUS29659</name>
</gene>
<dbReference type="Proteomes" id="UP001642464">
    <property type="component" value="Unassembled WGS sequence"/>
</dbReference>
<feature type="region of interest" description="Disordered" evidence="1">
    <location>
        <begin position="1"/>
        <end position="122"/>
    </location>
</feature>
<feature type="compositionally biased region" description="Low complexity" evidence="1">
    <location>
        <begin position="13"/>
        <end position="34"/>
    </location>
</feature>
<evidence type="ECO:0000256" key="1">
    <source>
        <dbReference type="SAM" id="MobiDB-lite"/>
    </source>
</evidence>
<sequence>MKAAVRSKGGKGSPSAPSAERAPSTASAASPKSSEFLVILTPEEHQEYLRRRKGAISAPKETDLRDDGAEADVRSQASARPASMAGLLQQMGKKGGSGSLKQQAKATAATSPTSSTPTGPPGFLSFVMVLTPEEHKEYLRRRRQFRGRPQEEQLVCEIASLSRRIDHLYAASLAPSSGSEEQLVHEIAKLSRRIGDQQQLMTQSRSV</sequence>
<organism evidence="2 3">
    <name type="scientific">Durusdinium trenchii</name>
    <dbReference type="NCBI Taxonomy" id="1381693"/>
    <lineage>
        <taxon>Eukaryota</taxon>
        <taxon>Sar</taxon>
        <taxon>Alveolata</taxon>
        <taxon>Dinophyceae</taxon>
        <taxon>Suessiales</taxon>
        <taxon>Symbiodiniaceae</taxon>
        <taxon>Durusdinium</taxon>
    </lineage>
</organism>
<accession>A0ABP0MV10</accession>
<dbReference type="EMBL" id="CAXAMM010024102">
    <property type="protein sequence ID" value="CAK9054682.1"/>
    <property type="molecule type" value="Genomic_DNA"/>
</dbReference>
<keyword evidence="3" id="KW-1185">Reference proteome</keyword>
<proteinExistence type="predicted"/>
<evidence type="ECO:0000313" key="2">
    <source>
        <dbReference type="EMBL" id="CAK9054682.1"/>
    </source>
</evidence>
<name>A0ABP0MV10_9DINO</name>
<feature type="compositionally biased region" description="Low complexity" evidence="1">
    <location>
        <begin position="99"/>
        <end position="117"/>
    </location>
</feature>
<comment type="caution">
    <text evidence="2">The sequence shown here is derived from an EMBL/GenBank/DDBJ whole genome shotgun (WGS) entry which is preliminary data.</text>
</comment>
<protein>
    <submittedName>
        <fullName evidence="2">Uncharacterized protein</fullName>
    </submittedName>
</protein>
<evidence type="ECO:0000313" key="3">
    <source>
        <dbReference type="Proteomes" id="UP001642464"/>
    </source>
</evidence>
<reference evidence="2 3" key="1">
    <citation type="submission" date="2024-02" db="EMBL/GenBank/DDBJ databases">
        <authorList>
            <person name="Chen Y."/>
            <person name="Shah S."/>
            <person name="Dougan E. K."/>
            <person name="Thang M."/>
            <person name="Chan C."/>
        </authorList>
    </citation>
    <scope>NUCLEOTIDE SEQUENCE [LARGE SCALE GENOMIC DNA]</scope>
</reference>